<dbReference type="Proteomes" id="UP001220961">
    <property type="component" value="Chromosome 2"/>
</dbReference>
<organism evidence="2 3">
    <name type="scientific">Malassezia caprae</name>
    <dbReference type="NCBI Taxonomy" id="1381934"/>
    <lineage>
        <taxon>Eukaryota</taxon>
        <taxon>Fungi</taxon>
        <taxon>Dikarya</taxon>
        <taxon>Basidiomycota</taxon>
        <taxon>Ustilaginomycotina</taxon>
        <taxon>Malasseziomycetes</taxon>
        <taxon>Malasseziales</taxon>
        <taxon>Malasseziaceae</taxon>
        <taxon>Malassezia</taxon>
    </lineage>
</organism>
<dbReference type="SUPFAM" id="SSF53335">
    <property type="entry name" value="S-adenosyl-L-methionine-dependent methyltransferases"/>
    <property type="match status" value="1"/>
</dbReference>
<dbReference type="Pfam" id="PF26113">
    <property type="entry name" value="GH16_XgeA"/>
    <property type="match status" value="1"/>
</dbReference>
<dbReference type="InterPro" id="IPR020568">
    <property type="entry name" value="Ribosomal_Su5_D2-typ_SF"/>
</dbReference>
<sequence length="453" mass="50371">MLSDKIQGNDYFDKFNFFSGNDLQLTQGLVNYVDLETAKKMNLTYVDGNNFVMRVDTTKEQTQGRPSVRIESKKSYGDSVIILQVSHVPTGCAVWPAFWTVTKNQDAWPAGGEIDIIENVNDQYAYNLGSAHVEYDQSSCSSKFPGCGAQVGKYGDSAHFHGPRQVRGRQYAGKAELNVLFQLAPFCNTERMKPGKETELSGPASLVQQALLPALRLELLPKSSIDVHITVLDSDTSTLGLVAMAVSAASTALAQAGIEMQGMVTVIGLDIDPVKLEMAKHNGMFFCITKAAIYGVKDKITFLCGDYQEFAKDADPKARAEGHIVPDDKWEGWHKKKIDVYVFYTNHATVFSCSRLMSKKSTKFIMDFFFCIPIVFGCPNKIKQEGDGTPYVCPRCHNAQVVEAKSRTWFELCWIPLVPFSASHIWLCGICQWQMPRDGGFQPQPAGFVPQKF</sequence>
<dbReference type="InterPro" id="IPR001247">
    <property type="entry name" value="ExoRNase_PH_dom1"/>
</dbReference>
<evidence type="ECO:0000259" key="1">
    <source>
        <dbReference type="Pfam" id="PF01138"/>
    </source>
</evidence>
<dbReference type="Pfam" id="PF01138">
    <property type="entry name" value="RNase_PH"/>
    <property type="match status" value="1"/>
</dbReference>
<dbReference type="InterPro" id="IPR029063">
    <property type="entry name" value="SAM-dependent_MTases_sf"/>
</dbReference>
<gene>
    <name evidence="2" type="ORF">MCAP1_001005</name>
</gene>
<dbReference type="AlphaFoldDB" id="A0AAF0E5Y2"/>
<dbReference type="InterPro" id="IPR050546">
    <property type="entry name" value="Glycosyl_Hydrlase_16"/>
</dbReference>
<dbReference type="PANTHER" id="PTHR10963:SF24">
    <property type="entry name" value="GLYCOSIDASE C21B10.07-RELATED"/>
    <property type="match status" value="1"/>
</dbReference>
<name>A0AAF0E5Y2_9BASI</name>
<proteinExistence type="predicted"/>
<dbReference type="SUPFAM" id="SSF49899">
    <property type="entry name" value="Concanavalin A-like lectins/glucanases"/>
    <property type="match status" value="1"/>
</dbReference>
<dbReference type="PANTHER" id="PTHR10963">
    <property type="entry name" value="GLYCOSYL HYDROLASE-RELATED"/>
    <property type="match status" value="1"/>
</dbReference>
<dbReference type="GO" id="GO:0009251">
    <property type="term" value="P:glucan catabolic process"/>
    <property type="evidence" value="ECO:0007669"/>
    <property type="project" value="TreeGrafter"/>
</dbReference>
<evidence type="ECO:0000313" key="3">
    <source>
        <dbReference type="Proteomes" id="UP001220961"/>
    </source>
</evidence>
<protein>
    <recommendedName>
        <fullName evidence="1">Exoribonuclease phosphorolytic domain-containing protein</fullName>
    </recommendedName>
</protein>
<dbReference type="Gene3D" id="2.60.120.200">
    <property type="match status" value="1"/>
</dbReference>
<evidence type="ECO:0000313" key="2">
    <source>
        <dbReference type="EMBL" id="WFD18794.1"/>
    </source>
</evidence>
<feature type="domain" description="Exoribonuclease phosphorolytic" evidence="1">
    <location>
        <begin position="161"/>
        <end position="259"/>
    </location>
</feature>
<keyword evidence="3" id="KW-1185">Reference proteome</keyword>
<dbReference type="InterPro" id="IPR013320">
    <property type="entry name" value="ConA-like_dom_sf"/>
</dbReference>
<accession>A0AAF0E5Y2</accession>
<dbReference type="SUPFAM" id="SSF54211">
    <property type="entry name" value="Ribosomal protein S5 domain 2-like"/>
    <property type="match status" value="1"/>
</dbReference>
<reference evidence="2" key="1">
    <citation type="submission" date="2023-03" db="EMBL/GenBank/DDBJ databases">
        <title>Mating type loci evolution in Malassezia.</title>
        <authorList>
            <person name="Coelho M.A."/>
        </authorList>
    </citation>
    <scope>NUCLEOTIDE SEQUENCE</scope>
    <source>
        <strain evidence="2">CBS 10434</strain>
    </source>
</reference>
<dbReference type="EMBL" id="CP119909">
    <property type="protein sequence ID" value="WFD18794.1"/>
    <property type="molecule type" value="Genomic_DNA"/>
</dbReference>
<dbReference type="Gene3D" id="3.40.50.150">
    <property type="entry name" value="Vaccinia Virus protein VP39"/>
    <property type="match status" value="1"/>
</dbReference>